<organism evidence="1 2">
    <name type="scientific">Haematococcus lacustris</name>
    <name type="common">Green alga</name>
    <name type="synonym">Haematococcus pluvialis</name>
    <dbReference type="NCBI Taxonomy" id="44745"/>
    <lineage>
        <taxon>Eukaryota</taxon>
        <taxon>Viridiplantae</taxon>
        <taxon>Chlorophyta</taxon>
        <taxon>core chlorophytes</taxon>
        <taxon>Chlorophyceae</taxon>
        <taxon>CS clade</taxon>
        <taxon>Chlamydomonadales</taxon>
        <taxon>Haematococcaceae</taxon>
        <taxon>Haematococcus</taxon>
    </lineage>
</organism>
<sequence length="76" mass="8546">MGRGCCCLYWCTPLISQPGMAARALQPPIAIPMAENFLHERCFEVGSSYKIRGADNEATYAQRAVHCTMRPYTCWT</sequence>
<comment type="caution">
    <text evidence="1">The sequence shown here is derived from an EMBL/GenBank/DDBJ whole genome shotgun (WGS) entry which is preliminary data.</text>
</comment>
<accession>A0A6A0AG01</accession>
<evidence type="ECO:0000313" key="2">
    <source>
        <dbReference type="Proteomes" id="UP000485058"/>
    </source>
</evidence>
<gene>
    <name evidence="1" type="ORF">HaLaN_30646</name>
</gene>
<proteinExistence type="predicted"/>
<keyword evidence="2" id="KW-1185">Reference proteome</keyword>
<dbReference type="EMBL" id="BLLF01005737">
    <property type="protein sequence ID" value="GFH31575.1"/>
    <property type="molecule type" value="Genomic_DNA"/>
</dbReference>
<dbReference type="Proteomes" id="UP000485058">
    <property type="component" value="Unassembled WGS sequence"/>
</dbReference>
<dbReference type="AlphaFoldDB" id="A0A6A0AG01"/>
<reference evidence="1 2" key="1">
    <citation type="submission" date="2020-02" db="EMBL/GenBank/DDBJ databases">
        <title>Draft genome sequence of Haematococcus lacustris strain NIES-144.</title>
        <authorList>
            <person name="Morimoto D."/>
            <person name="Nakagawa S."/>
            <person name="Yoshida T."/>
            <person name="Sawayama S."/>
        </authorList>
    </citation>
    <scope>NUCLEOTIDE SEQUENCE [LARGE SCALE GENOMIC DNA]</scope>
    <source>
        <strain evidence="1 2">NIES-144</strain>
    </source>
</reference>
<protein>
    <submittedName>
        <fullName evidence="1">Uncharacterized protein</fullName>
    </submittedName>
</protein>
<evidence type="ECO:0000313" key="1">
    <source>
        <dbReference type="EMBL" id="GFH31575.1"/>
    </source>
</evidence>
<name>A0A6A0AG01_HAELA</name>